<feature type="coiled-coil region" evidence="1">
    <location>
        <begin position="119"/>
        <end position="146"/>
    </location>
</feature>
<reference evidence="2" key="1">
    <citation type="journal article" date="2022" name="Int. J. Mol. Sci.">
        <title>Draft Genome of Tanacetum Coccineum: Genomic Comparison of Closely Related Tanacetum-Family Plants.</title>
        <authorList>
            <person name="Yamashiro T."/>
            <person name="Shiraishi A."/>
            <person name="Nakayama K."/>
            <person name="Satake H."/>
        </authorList>
    </citation>
    <scope>NUCLEOTIDE SEQUENCE</scope>
</reference>
<evidence type="ECO:0000313" key="2">
    <source>
        <dbReference type="EMBL" id="GJT90277.1"/>
    </source>
</evidence>
<accession>A0ABQ5HSF9</accession>
<sequence>MQYSEQPAFINDSDIDITSDINVISYDQYLKETENEVVQDTTSHAQQDALIMSVIEEMSNQKFDLKDREKYIDGQMRGVIVDRNAKFDSYQKEIQMLKLQLSANIESNKVLNNQMDVLKKEFFEKQDKYIEEIVDLENKKKALDNIVFKTAQRKQHALYYDNAMVRKHDALSVIDTEETLNLTKESKFKMNAKQNNPIAKEKKVTIAPIDYAALNT</sequence>
<keyword evidence="1" id="KW-0175">Coiled coil</keyword>
<comment type="caution">
    <text evidence="2">The sequence shown here is derived from an EMBL/GenBank/DDBJ whole genome shotgun (WGS) entry which is preliminary data.</text>
</comment>
<reference evidence="2" key="2">
    <citation type="submission" date="2022-01" db="EMBL/GenBank/DDBJ databases">
        <authorList>
            <person name="Yamashiro T."/>
            <person name="Shiraishi A."/>
            <person name="Satake H."/>
            <person name="Nakayama K."/>
        </authorList>
    </citation>
    <scope>NUCLEOTIDE SEQUENCE</scope>
</reference>
<keyword evidence="3" id="KW-1185">Reference proteome</keyword>
<dbReference type="Proteomes" id="UP001151760">
    <property type="component" value="Unassembled WGS sequence"/>
</dbReference>
<organism evidence="2 3">
    <name type="scientific">Tanacetum coccineum</name>
    <dbReference type="NCBI Taxonomy" id="301880"/>
    <lineage>
        <taxon>Eukaryota</taxon>
        <taxon>Viridiplantae</taxon>
        <taxon>Streptophyta</taxon>
        <taxon>Embryophyta</taxon>
        <taxon>Tracheophyta</taxon>
        <taxon>Spermatophyta</taxon>
        <taxon>Magnoliopsida</taxon>
        <taxon>eudicotyledons</taxon>
        <taxon>Gunneridae</taxon>
        <taxon>Pentapetalae</taxon>
        <taxon>asterids</taxon>
        <taxon>campanulids</taxon>
        <taxon>Asterales</taxon>
        <taxon>Asteraceae</taxon>
        <taxon>Asteroideae</taxon>
        <taxon>Anthemideae</taxon>
        <taxon>Anthemidinae</taxon>
        <taxon>Tanacetum</taxon>
    </lineage>
</organism>
<evidence type="ECO:0000313" key="3">
    <source>
        <dbReference type="Proteomes" id="UP001151760"/>
    </source>
</evidence>
<name>A0ABQ5HSF9_9ASTR</name>
<evidence type="ECO:0000256" key="1">
    <source>
        <dbReference type="SAM" id="Coils"/>
    </source>
</evidence>
<gene>
    <name evidence="2" type="ORF">Tco_1079122</name>
</gene>
<proteinExistence type="predicted"/>
<dbReference type="EMBL" id="BQNB010019905">
    <property type="protein sequence ID" value="GJT90277.1"/>
    <property type="molecule type" value="Genomic_DNA"/>
</dbReference>
<protein>
    <submittedName>
        <fullName evidence="2">Uncharacterized protein</fullName>
    </submittedName>
</protein>